<sequence>MTVSYLVTGNVFGKVRIIDLEAYGGVTIEHLRNGEYWRLLMSQLVHSKPIHMLYNLLSLLLLGGVLERRVGSFRFLFVWFVGGAIGTVVSTFTVPAPWNLGTGGSQAVLSVAGLGVMLYALRVDRSRFLLGVLLFALAPALILDVLHSPSHLPKAGHVVSLMAGLLLGGLLLKFRRHRLV</sequence>
<dbReference type="GO" id="GO:0004252">
    <property type="term" value="F:serine-type endopeptidase activity"/>
    <property type="evidence" value="ECO:0007669"/>
    <property type="project" value="InterPro"/>
</dbReference>
<dbReference type="PANTHER" id="PTHR43731:SF14">
    <property type="entry name" value="PRESENILIN-ASSOCIATED RHOMBOID-LIKE PROTEIN, MITOCHONDRIAL"/>
    <property type="match status" value="1"/>
</dbReference>
<comment type="subcellular location">
    <subcellularLocation>
        <location evidence="1">Membrane</location>
        <topology evidence="1">Multi-pass membrane protein</topology>
    </subcellularLocation>
</comment>
<dbReference type="Proteomes" id="UP000005953">
    <property type="component" value="Unassembled WGS sequence"/>
</dbReference>
<evidence type="ECO:0000256" key="3">
    <source>
        <dbReference type="ARBA" id="ARBA00022692"/>
    </source>
</evidence>
<feature type="transmembrane region" description="Helical" evidence="7">
    <location>
        <begin position="128"/>
        <end position="149"/>
    </location>
</feature>
<keyword evidence="6 7" id="KW-0472">Membrane</keyword>
<feature type="domain" description="Peptidase S54 rhomboid" evidence="8">
    <location>
        <begin position="34"/>
        <end position="173"/>
    </location>
</feature>
<feature type="transmembrane region" description="Helical" evidence="7">
    <location>
        <begin position="73"/>
        <end position="94"/>
    </location>
</feature>
<keyword evidence="5 7" id="KW-1133">Transmembrane helix</keyword>
<dbReference type="HOGENOM" id="CLU_1342224_0_0_6"/>
<dbReference type="STRING" id="314283.MED297_11650"/>
<evidence type="ECO:0000313" key="9">
    <source>
        <dbReference type="EMBL" id="EAR10668.1"/>
    </source>
</evidence>
<dbReference type="InterPro" id="IPR022764">
    <property type="entry name" value="Peptidase_S54_rhomboid_dom"/>
</dbReference>
<dbReference type="Gene3D" id="1.20.1540.10">
    <property type="entry name" value="Rhomboid-like"/>
    <property type="match status" value="1"/>
</dbReference>
<dbReference type="EMBL" id="AAOE01000003">
    <property type="protein sequence ID" value="EAR10668.1"/>
    <property type="molecule type" value="Genomic_DNA"/>
</dbReference>
<evidence type="ECO:0000256" key="7">
    <source>
        <dbReference type="SAM" id="Phobius"/>
    </source>
</evidence>
<proteinExistence type="inferred from homology"/>
<evidence type="ECO:0000256" key="5">
    <source>
        <dbReference type="ARBA" id="ARBA00022989"/>
    </source>
</evidence>
<dbReference type="PANTHER" id="PTHR43731">
    <property type="entry name" value="RHOMBOID PROTEASE"/>
    <property type="match status" value="1"/>
</dbReference>
<evidence type="ECO:0000256" key="2">
    <source>
        <dbReference type="ARBA" id="ARBA00009045"/>
    </source>
</evidence>
<gene>
    <name evidence="9" type="ORF">MED297_11650</name>
</gene>
<protein>
    <recommendedName>
        <fullName evidence="8">Peptidase S54 rhomboid domain-containing protein</fullName>
    </recommendedName>
</protein>
<name>A4BB55_9GAMM</name>
<evidence type="ECO:0000259" key="8">
    <source>
        <dbReference type="Pfam" id="PF01694"/>
    </source>
</evidence>
<evidence type="ECO:0000256" key="1">
    <source>
        <dbReference type="ARBA" id="ARBA00004141"/>
    </source>
</evidence>
<dbReference type="Pfam" id="PF01694">
    <property type="entry name" value="Rhomboid"/>
    <property type="match status" value="1"/>
</dbReference>
<feature type="transmembrane region" description="Helical" evidence="7">
    <location>
        <begin position="100"/>
        <end position="121"/>
    </location>
</feature>
<reference evidence="9 10" key="1">
    <citation type="submission" date="2006-02" db="EMBL/GenBank/DDBJ databases">
        <authorList>
            <person name="Pinhassi J."/>
            <person name="Pedros-Alio C."/>
            <person name="Ferriera S."/>
            <person name="Johnson J."/>
            <person name="Kravitz S."/>
            <person name="Halpern A."/>
            <person name="Remington K."/>
            <person name="Beeson K."/>
            <person name="Tran B."/>
            <person name="Rogers Y.-H."/>
            <person name="Friedman R."/>
            <person name="Venter J.C."/>
        </authorList>
    </citation>
    <scope>NUCLEOTIDE SEQUENCE [LARGE SCALE GENOMIC DNA]</scope>
    <source>
        <strain evidence="9 10">MED297</strain>
    </source>
</reference>
<keyword evidence="3 7" id="KW-0812">Transmembrane</keyword>
<evidence type="ECO:0000256" key="6">
    <source>
        <dbReference type="ARBA" id="ARBA00023136"/>
    </source>
</evidence>
<dbReference type="SUPFAM" id="SSF144091">
    <property type="entry name" value="Rhomboid-like"/>
    <property type="match status" value="1"/>
</dbReference>
<feature type="transmembrane region" description="Helical" evidence="7">
    <location>
        <begin position="155"/>
        <end position="174"/>
    </location>
</feature>
<keyword evidence="4" id="KW-0378">Hydrolase</keyword>
<evidence type="ECO:0000313" key="10">
    <source>
        <dbReference type="Proteomes" id="UP000005953"/>
    </source>
</evidence>
<comment type="similarity">
    <text evidence="2">Belongs to the peptidase S54 family.</text>
</comment>
<accession>A4BB55</accession>
<dbReference type="InterPro" id="IPR035952">
    <property type="entry name" value="Rhomboid-like_sf"/>
</dbReference>
<dbReference type="GO" id="GO:0016020">
    <property type="term" value="C:membrane"/>
    <property type="evidence" value="ECO:0007669"/>
    <property type="project" value="UniProtKB-SubCell"/>
</dbReference>
<keyword evidence="10" id="KW-1185">Reference proteome</keyword>
<dbReference type="AlphaFoldDB" id="A4BB55"/>
<organism evidence="9 10">
    <name type="scientific">Reinekea blandensis MED297</name>
    <dbReference type="NCBI Taxonomy" id="314283"/>
    <lineage>
        <taxon>Bacteria</taxon>
        <taxon>Pseudomonadati</taxon>
        <taxon>Pseudomonadota</taxon>
        <taxon>Gammaproteobacteria</taxon>
        <taxon>Oceanospirillales</taxon>
        <taxon>Saccharospirillaceae</taxon>
        <taxon>Reinekea</taxon>
    </lineage>
</organism>
<feature type="transmembrane region" description="Helical" evidence="7">
    <location>
        <begin position="49"/>
        <end position="66"/>
    </location>
</feature>
<dbReference type="InterPro" id="IPR050925">
    <property type="entry name" value="Rhomboid_protease_S54"/>
</dbReference>
<evidence type="ECO:0000256" key="4">
    <source>
        <dbReference type="ARBA" id="ARBA00022801"/>
    </source>
</evidence>
<comment type="caution">
    <text evidence="9">The sequence shown here is derived from an EMBL/GenBank/DDBJ whole genome shotgun (WGS) entry which is preliminary data.</text>
</comment>